<gene>
    <name evidence="1" type="ORF">GQ43DRAFT_301310</name>
</gene>
<keyword evidence="2" id="KW-1185">Reference proteome</keyword>
<proteinExistence type="predicted"/>
<dbReference type="OrthoDB" id="415825at2759"/>
<accession>A0A9P4MRA0</accession>
<organism evidence="1 2">
    <name type="scientific">Delitschia confertaspora ATCC 74209</name>
    <dbReference type="NCBI Taxonomy" id="1513339"/>
    <lineage>
        <taxon>Eukaryota</taxon>
        <taxon>Fungi</taxon>
        <taxon>Dikarya</taxon>
        <taxon>Ascomycota</taxon>
        <taxon>Pezizomycotina</taxon>
        <taxon>Dothideomycetes</taxon>
        <taxon>Pleosporomycetidae</taxon>
        <taxon>Pleosporales</taxon>
        <taxon>Delitschiaceae</taxon>
        <taxon>Delitschia</taxon>
    </lineage>
</organism>
<comment type="caution">
    <text evidence="1">The sequence shown here is derived from an EMBL/GenBank/DDBJ whole genome shotgun (WGS) entry which is preliminary data.</text>
</comment>
<dbReference type="EMBL" id="ML993925">
    <property type="protein sequence ID" value="KAF2202764.1"/>
    <property type="molecule type" value="Genomic_DNA"/>
</dbReference>
<dbReference type="AlphaFoldDB" id="A0A9P4MRA0"/>
<dbReference type="Proteomes" id="UP000799536">
    <property type="component" value="Unassembled WGS sequence"/>
</dbReference>
<evidence type="ECO:0000313" key="1">
    <source>
        <dbReference type="EMBL" id="KAF2202764.1"/>
    </source>
</evidence>
<evidence type="ECO:0000313" key="2">
    <source>
        <dbReference type="Proteomes" id="UP000799536"/>
    </source>
</evidence>
<reference evidence="1" key="1">
    <citation type="journal article" date="2020" name="Stud. Mycol.">
        <title>101 Dothideomycetes genomes: a test case for predicting lifestyles and emergence of pathogens.</title>
        <authorList>
            <person name="Haridas S."/>
            <person name="Albert R."/>
            <person name="Binder M."/>
            <person name="Bloem J."/>
            <person name="Labutti K."/>
            <person name="Salamov A."/>
            <person name="Andreopoulos B."/>
            <person name="Baker S."/>
            <person name="Barry K."/>
            <person name="Bills G."/>
            <person name="Bluhm B."/>
            <person name="Cannon C."/>
            <person name="Castanera R."/>
            <person name="Culley D."/>
            <person name="Daum C."/>
            <person name="Ezra D."/>
            <person name="Gonzalez J."/>
            <person name="Henrissat B."/>
            <person name="Kuo A."/>
            <person name="Liang C."/>
            <person name="Lipzen A."/>
            <person name="Lutzoni F."/>
            <person name="Magnuson J."/>
            <person name="Mondo S."/>
            <person name="Nolan M."/>
            <person name="Ohm R."/>
            <person name="Pangilinan J."/>
            <person name="Park H.-J."/>
            <person name="Ramirez L."/>
            <person name="Alfaro M."/>
            <person name="Sun H."/>
            <person name="Tritt A."/>
            <person name="Yoshinaga Y."/>
            <person name="Zwiers L.-H."/>
            <person name="Turgeon B."/>
            <person name="Goodwin S."/>
            <person name="Spatafora J."/>
            <person name="Crous P."/>
            <person name="Grigoriev I."/>
        </authorList>
    </citation>
    <scope>NUCLEOTIDE SEQUENCE</scope>
    <source>
        <strain evidence="1">ATCC 74209</strain>
    </source>
</reference>
<sequence length="643" mass="73223">MVPIKQREEICVPCSTSSQRPVRRQVKKRSGPPQLQFLTATDLSQFKDEKIKKSVRSQAMLQYRYRSEQQKHKENKAGDVGRMPELDNIKQNLATRAYHWHDVSALQVAPVATMQNRIQNHVQGQERFYTRPPAAWLAFNPEDNPRDPYFIPPSSAYLTQSSRYRRALLTLDGFCIRMKRVVEYEDSDQHREVIMHIIRTGVAAACLRSVRNGSEPFSVLPQFSSPKVNTLDLFRECSRHFITPTTMRRWGVLVFSDPDVMPTGTLLTCGYLDMHSGYSGDSARTLRVKSETIRKINNRLRNPATQLDDLTLASILHLLMAELWSCDEKTLRIHEAGAARLIAQKGGMHALGGNGVVAEVACGVSYQMNIICQAQPPPILFNYSPAQVCPVSPTALLPESPLYCPRSQFFTLLQSDMCSEFTYEILCDMRDLTDLFLSCHNRPDPVEDMEDLEPRSHSTPDLAQYEKQVSEIQARLFAMPSAYTSGLPLSNDWVYESCRITGLIYTTAIVFRIPFYIAADRVRASVLYRPFPAIYPFDHEAPRLTEILYQTLEKTNLNDIWKSMAGVLYWITAVGAAAARTPQTLKITHALQCRGDAYAIWVRRCLIMFSARTMIILLFDHPRPVLGMMKKLLRVQKLVENYG</sequence>
<dbReference type="PANTHER" id="PTHR37540:SF5">
    <property type="entry name" value="TRANSCRIPTION FACTOR DOMAIN-CONTAINING PROTEIN"/>
    <property type="match status" value="1"/>
</dbReference>
<protein>
    <recommendedName>
        <fullName evidence="3">Transcription factor domain-containing protein</fullName>
    </recommendedName>
</protein>
<evidence type="ECO:0008006" key="3">
    <source>
        <dbReference type="Google" id="ProtNLM"/>
    </source>
</evidence>
<dbReference type="PANTHER" id="PTHR37540">
    <property type="entry name" value="TRANSCRIPTION FACTOR (ACR-2), PUTATIVE-RELATED-RELATED"/>
    <property type="match status" value="1"/>
</dbReference>
<name>A0A9P4MRA0_9PLEO</name>